<keyword evidence="2" id="KW-0442">Lipid degradation</keyword>
<gene>
    <name evidence="4" type="ORF">AYM40_31140</name>
</gene>
<dbReference type="Proteomes" id="UP000076852">
    <property type="component" value="Chromosome 2"/>
</dbReference>
<dbReference type="GO" id="GO:0016042">
    <property type="term" value="P:lipid catabolic process"/>
    <property type="evidence" value="ECO:0007669"/>
    <property type="project" value="UniProtKB-KW"/>
</dbReference>
<dbReference type="ESTHER" id="9burk-a0a160ftv9">
    <property type="family name" value="Chlorophyllase"/>
</dbReference>
<keyword evidence="3" id="KW-0443">Lipid metabolism</keyword>
<dbReference type="EMBL" id="CP014579">
    <property type="protein sequence ID" value="ANB76640.1"/>
    <property type="molecule type" value="Genomic_DNA"/>
</dbReference>
<keyword evidence="1" id="KW-0378">Hydrolase</keyword>
<dbReference type="PANTHER" id="PTHR10272">
    <property type="entry name" value="PLATELET-ACTIVATING FACTOR ACETYLHYDROLASE"/>
    <property type="match status" value="1"/>
</dbReference>
<dbReference type="SUPFAM" id="SSF53474">
    <property type="entry name" value="alpha/beta-Hydrolases"/>
    <property type="match status" value="1"/>
</dbReference>
<dbReference type="KEGG" id="buz:AYM40_31140"/>
<dbReference type="GO" id="GO:0003847">
    <property type="term" value="F:1-alkyl-2-acetylglycerophosphocholine esterase activity"/>
    <property type="evidence" value="ECO:0007669"/>
    <property type="project" value="TreeGrafter"/>
</dbReference>
<evidence type="ECO:0000256" key="2">
    <source>
        <dbReference type="ARBA" id="ARBA00022963"/>
    </source>
</evidence>
<dbReference type="AlphaFoldDB" id="A0A160FTV9"/>
<evidence type="ECO:0000256" key="1">
    <source>
        <dbReference type="ARBA" id="ARBA00022801"/>
    </source>
</evidence>
<dbReference type="STRING" id="1804984.AYM40_31140"/>
<reference evidence="4 5" key="1">
    <citation type="journal article" date="2016" name="Gene">
        <title>PacBio SMRT assembly of a complex multi-replicon genome reveals chlorocatechol degradative operon in a region of genome plasticity.</title>
        <authorList>
            <person name="Ricker N."/>
            <person name="Shen S.Y."/>
            <person name="Goordial J."/>
            <person name="Jin S."/>
            <person name="Fulthorpe R.R."/>
        </authorList>
    </citation>
    <scope>NUCLEOTIDE SEQUENCE [LARGE SCALE GENOMIC DNA]</scope>
    <source>
        <strain evidence="4 5">OLGA172</strain>
    </source>
</reference>
<proteinExistence type="predicted"/>
<evidence type="ECO:0000313" key="5">
    <source>
        <dbReference type="Proteomes" id="UP000076852"/>
    </source>
</evidence>
<dbReference type="InterPro" id="IPR029058">
    <property type="entry name" value="AB_hydrolase_fold"/>
</dbReference>
<evidence type="ECO:0000256" key="3">
    <source>
        <dbReference type="ARBA" id="ARBA00023098"/>
    </source>
</evidence>
<dbReference type="Gene3D" id="3.40.50.1820">
    <property type="entry name" value="alpha/beta hydrolase"/>
    <property type="match status" value="1"/>
</dbReference>
<name>A0A160FTV9_9BURK</name>
<accession>A0A160FTV9</accession>
<evidence type="ECO:0008006" key="6">
    <source>
        <dbReference type="Google" id="ProtNLM"/>
    </source>
</evidence>
<evidence type="ECO:0000313" key="4">
    <source>
        <dbReference type="EMBL" id="ANB76640.1"/>
    </source>
</evidence>
<dbReference type="PANTHER" id="PTHR10272:SF0">
    <property type="entry name" value="PLATELET-ACTIVATING FACTOR ACETYLHYDROLASE"/>
    <property type="match status" value="1"/>
</dbReference>
<sequence>MAPATTEQAAFQSSPAIAYDLGNLAAQSGIDNHVFITPVRGWVRYPLASTSVTKTSTRFPIVIFLHGQHDPTVPSYQGYDYLAQDLATQGYVAISIDANAINGSAGNGDASSRSRAQLVLGTLDRLRDIDKRGGPGMLDQLKDKLDFTRVGIMGHSRGGQGVANTLKYNITRVGVTDDDLKAALLADPSSFNTDYPDLAAAVIDTAPGTRTIDTPRFQAALWEYNIFGAAGAESTPPYNFKAALMLAPTDFSGNLGLNNVALAVLLPSCDGDMADLEGARTFDHNRFGFDSDMAPRFQILVRGANHNFFNTIWTDDDYPSTNATDYCANRPDGIRLSAQDQRRGGQFLVNSFMRRFVGDEQQFAAYWNGTAQLPEAACPEGKGPCDSRTVLSVQKSAAYRTLVQRFERNDSLRRNDLGGAIALSGFDSIANCRMPFGDSDTVGICTPERLPAFEYSGPHTKGLLSIADHLELSWFKPNATLITVLGGMSASAYDSLTFRIAIVRPAGQEVLVTMTDTTGHSATVNASDFSDALYLGPQPKADGRPMTDDPTDAPFAAGGVAQLLNMIAIPLAAFPGVDSGSLSQLKLTFPKAIGKVAVTDIEFQKLGRP</sequence>
<keyword evidence="5" id="KW-1185">Reference proteome</keyword>
<protein>
    <recommendedName>
        <fullName evidence="6">Alpha/beta hydrolase</fullName>
    </recommendedName>
</protein>
<organism evidence="4 5">
    <name type="scientific">Paraburkholderia phytofirmans OLGA172</name>
    <dbReference type="NCBI Taxonomy" id="1417228"/>
    <lineage>
        <taxon>Bacteria</taxon>
        <taxon>Pseudomonadati</taxon>
        <taxon>Pseudomonadota</taxon>
        <taxon>Betaproteobacteria</taxon>
        <taxon>Burkholderiales</taxon>
        <taxon>Burkholderiaceae</taxon>
        <taxon>Paraburkholderia</taxon>
    </lineage>
</organism>